<evidence type="ECO:0000259" key="4">
    <source>
        <dbReference type="PROSITE" id="PS01124"/>
    </source>
</evidence>
<feature type="domain" description="HTH araC/xylS-type" evidence="4">
    <location>
        <begin position="14"/>
        <end position="112"/>
    </location>
</feature>
<dbReference type="InterPro" id="IPR009057">
    <property type="entry name" value="Homeodomain-like_sf"/>
</dbReference>
<dbReference type="RefSeq" id="WP_268618611.1">
    <property type="nucleotide sequence ID" value="NZ_JAMDMX010000197.1"/>
</dbReference>
<keyword evidence="1" id="KW-0805">Transcription regulation</keyword>
<proteinExistence type="predicted"/>
<keyword evidence="2" id="KW-0238">DNA-binding</keyword>
<sequence length="118" mass="13741">MANRKKKFVTSPVELVVRYVEEHYAESITLNMMAEIVYLSPSYLSSLFKSKQGQSFIDFLTEKRIEKAKTMLRYSDEKIQVISDSTGFTNIRHFNRVFKALTNRTPTEFREGKNFGAN</sequence>
<dbReference type="SMART" id="SM00342">
    <property type="entry name" value="HTH_ARAC"/>
    <property type="match status" value="1"/>
</dbReference>
<dbReference type="SUPFAM" id="SSF46689">
    <property type="entry name" value="Homeodomain-like"/>
    <property type="match status" value="2"/>
</dbReference>
<comment type="caution">
    <text evidence="5">The sequence shown here is derived from an EMBL/GenBank/DDBJ whole genome shotgun (WGS) entry which is preliminary data.</text>
</comment>
<name>A0ABT4GPG7_9BACL</name>
<evidence type="ECO:0000256" key="3">
    <source>
        <dbReference type="ARBA" id="ARBA00023163"/>
    </source>
</evidence>
<keyword evidence="3" id="KW-0804">Transcription</keyword>
<gene>
    <name evidence="5" type="ORF">M5X19_35525</name>
</gene>
<keyword evidence="6" id="KW-1185">Reference proteome</keyword>
<dbReference type="InterPro" id="IPR018060">
    <property type="entry name" value="HTH_AraC"/>
</dbReference>
<dbReference type="Pfam" id="PF12833">
    <property type="entry name" value="HTH_18"/>
    <property type="match status" value="1"/>
</dbReference>
<evidence type="ECO:0000256" key="2">
    <source>
        <dbReference type="ARBA" id="ARBA00023125"/>
    </source>
</evidence>
<organism evidence="5 6">
    <name type="scientific">Paenibacillus alginolyticus</name>
    <dbReference type="NCBI Taxonomy" id="59839"/>
    <lineage>
        <taxon>Bacteria</taxon>
        <taxon>Bacillati</taxon>
        <taxon>Bacillota</taxon>
        <taxon>Bacilli</taxon>
        <taxon>Bacillales</taxon>
        <taxon>Paenibacillaceae</taxon>
        <taxon>Paenibacillus</taxon>
    </lineage>
</organism>
<dbReference type="PANTHER" id="PTHR43280">
    <property type="entry name" value="ARAC-FAMILY TRANSCRIPTIONAL REGULATOR"/>
    <property type="match status" value="1"/>
</dbReference>
<dbReference type="InterPro" id="IPR018062">
    <property type="entry name" value="HTH_AraC-typ_CS"/>
</dbReference>
<dbReference type="Gene3D" id="1.10.10.60">
    <property type="entry name" value="Homeodomain-like"/>
    <property type="match status" value="2"/>
</dbReference>
<dbReference type="EMBL" id="JAMDMX010000197">
    <property type="protein sequence ID" value="MCY9698113.1"/>
    <property type="molecule type" value="Genomic_DNA"/>
</dbReference>
<accession>A0ABT4GPG7</accession>
<protein>
    <submittedName>
        <fullName evidence="5">AraC family transcriptional regulator</fullName>
    </submittedName>
</protein>
<dbReference type="PROSITE" id="PS01124">
    <property type="entry name" value="HTH_ARAC_FAMILY_2"/>
    <property type="match status" value="1"/>
</dbReference>
<dbReference type="PANTHER" id="PTHR43280:SF28">
    <property type="entry name" value="HTH-TYPE TRANSCRIPTIONAL ACTIVATOR RHAS"/>
    <property type="match status" value="1"/>
</dbReference>
<dbReference type="Proteomes" id="UP001527099">
    <property type="component" value="Unassembled WGS sequence"/>
</dbReference>
<evidence type="ECO:0000313" key="5">
    <source>
        <dbReference type="EMBL" id="MCY9698113.1"/>
    </source>
</evidence>
<reference evidence="5 6" key="1">
    <citation type="submission" date="2022-05" db="EMBL/GenBank/DDBJ databases">
        <title>Genome Sequencing of Bee-Associated Microbes.</title>
        <authorList>
            <person name="Dunlap C."/>
        </authorList>
    </citation>
    <scope>NUCLEOTIDE SEQUENCE [LARGE SCALE GENOMIC DNA]</scope>
    <source>
        <strain evidence="5 6">NRRL B-14421</strain>
    </source>
</reference>
<dbReference type="PROSITE" id="PS00041">
    <property type="entry name" value="HTH_ARAC_FAMILY_1"/>
    <property type="match status" value="1"/>
</dbReference>
<evidence type="ECO:0000256" key="1">
    <source>
        <dbReference type="ARBA" id="ARBA00023015"/>
    </source>
</evidence>
<evidence type="ECO:0000313" key="6">
    <source>
        <dbReference type="Proteomes" id="UP001527099"/>
    </source>
</evidence>